<evidence type="ECO:0000256" key="12">
    <source>
        <dbReference type="NCBIfam" id="TIGR00551"/>
    </source>
</evidence>
<dbReference type="SUPFAM" id="SSF56425">
    <property type="entry name" value="Succinate dehydrogenase/fumarate reductase flavoprotein, catalytic domain"/>
    <property type="match status" value="1"/>
</dbReference>
<keyword evidence="7 13" id="KW-0662">Pyridine nucleotide biosynthesis</keyword>
<dbReference type="Gene3D" id="3.90.700.10">
    <property type="entry name" value="Succinate dehydrogenase/fumarate reductase flavoprotein, catalytic domain"/>
    <property type="match status" value="1"/>
</dbReference>
<dbReference type="EC" id="1.4.3.16" evidence="4 12"/>
<evidence type="ECO:0000256" key="3">
    <source>
        <dbReference type="ARBA" id="ARBA00008562"/>
    </source>
</evidence>
<dbReference type="AlphaFoldDB" id="A0A2W5IBM4"/>
<evidence type="ECO:0000256" key="2">
    <source>
        <dbReference type="ARBA" id="ARBA00004950"/>
    </source>
</evidence>
<dbReference type="Proteomes" id="UP000248606">
    <property type="component" value="Unassembled WGS sequence"/>
</dbReference>
<evidence type="ECO:0000313" key="17">
    <source>
        <dbReference type="Proteomes" id="UP000248606"/>
    </source>
</evidence>
<evidence type="ECO:0000256" key="10">
    <source>
        <dbReference type="ARBA" id="ARBA00029426"/>
    </source>
</evidence>
<evidence type="ECO:0000256" key="9">
    <source>
        <dbReference type="ARBA" id="ARBA00023002"/>
    </source>
</evidence>
<dbReference type="NCBIfam" id="TIGR00551">
    <property type="entry name" value="nadB"/>
    <property type="match status" value="1"/>
</dbReference>
<dbReference type="PRINTS" id="PR00411">
    <property type="entry name" value="PNDRDTASEI"/>
</dbReference>
<dbReference type="SUPFAM" id="SSF46977">
    <property type="entry name" value="Succinate dehydrogenase/fumarate reductase flavoprotein C-terminal domain"/>
    <property type="match status" value="1"/>
</dbReference>
<name>A0A2W5IBM4_9ACTN</name>
<reference evidence="16 17" key="1">
    <citation type="submission" date="2017-08" db="EMBL/GenBank/DDBJ databases">
        <title>Infants hospitalized years apart are colonized by the same room-sourced microbial strains.</title>
        <authorList>
            <person name="Brooks B."/>
            <person name="Olm M.R."/>
            <person name="Firek B.A."/>
            <person name="Baker R."/>
            <person name="Thomas B.C."/>
            <person name="Morowitz M.J."/>
            <person name="Banfield J.F."/>
        </authorList>
    </citation>
    <scope>NUCLEOTIDE SEQUENCE [LARGE SCALE GENOMIC DNA]</scope>
    <source>
        <strain evidence="16">S2_006_000_R1_57</strain>
    </source>
</reference>
<keyword evidence="6 13" id="KW-0285">Flavoprotein</keyword>
<protein>
    <recommendedName>
        <fullName evidence="5 12">L-aspartate oxidase</fullName>
        <ecNumber evidence="4 12">1.4.3.16</ecNumber>
    </recommendedName>
</protein>
<comment type="caution">
    <text evidence="16">The sequence shown here is derived from an EMBL/GenBank/DDBJ whole genome shotgun (WGS) entry which is preliminary data.</text>
</comment>
<gene>
    <name evidence="16" type="primary">nadB</name>
    <name evidence="16" type="ORF">DI579_03190</name>
</gene>
<dbReference type="InterPro" id="IPR037099">
    <property type="entry name" value="Fum_R/Succ_DH_flav-like_C_sf"/>
</dbReference>
<dbReference type="SUPFAM" id="SSF51905">
    <property type="entry name" value="FAD/NAD(P)-binding domain"/>
    <property type="match status" value="1"/>
</dbReference>
<dbReference type="GO" id="GO:0033765">
    <property type="term" value="F:steroid dehydrogenase activity, acting on the CH-CH group of donors"/>
    <property type="evidence" value="ECO:0007669"/>
    <property type="project" value="UniProtKB-ARBA"/>
</dbReference>
<keyword evidence="8 13" id="KW-0274">FAD</keyword>
<evidence type="ECO:0000256" key="13">
    <source>
        <dbReference type="RuleBase" id="RU362049"/>
    </source>
</evidence>
<dbReference type="InterPro" id="IPR027477">
    <property type="entry name" value="Succ_DH/fumarate_Rdtase_cat_sf"/>
</dbReference>
<proteinExistence type="inferred from homology"/>
<dbReference type="RefSeq" id="WP_290598437.1">
    <property type="nucleotide sequence ID" value="NZ_CAKZIO010000002.1"/>
</dbReference>
<sequence>MDTPWTMHCDLVIVGAGVAGLSAAVAARDHGLTTVIVDKGRWQEGARTIPRYPNAATKIAQGGIAVTGLSDIELDTSLDEALGLHVADTLDAGAGLCDKEAVTSIIGGGAEAVQKLIDAGAHFDATPEGPLKRTREGGHSVRRIIHAGGDATGAEVQRALEVASAGIPCLQNARVTSIFTDDDGVVGVGVRDPRGPGYIAAPCVLLATGGNGQLFNVTTSPEGVRGEGLSLALRAGARVADLEFTQFHPTVLFDTQRTGRRPLISEAVRGEGALLYDASGNRFMVGIDPRCELAPRDIVARSIALHMRETGENCAWLDATHIDHFHERFPTVTEGCQEIGIDPQTQRIPIAPAAHYQSGGIVTDAYGRTDVPGLFAAGECARTGLHGANRLASNSLLEGLVVGGRVPALAVQRCQTRGTISRHAIESAWRNDTAAHQHDFPLGDTPVQRRRERRALQQLMSGNVGVTRDAALLQEAAQQLETLYETLSRRMHDTVQLCRIITEAALLRTETRGGHTRLDYPKPDPQQRYSRVFSLGDDGKIHHETCVNPRPQLR</sequence>
<dbReference type="GO" id="GO:0005737">
    <property type="term" value="C:cytoplasm"/>
    <property type="evidence" value="ECO:0007669"/>
    <property type="project" value="UniProtKB-SubCell"/>
</dbReference>
<evidence type="ECO:0000256" key="5">
    <source>
        <dbReference type="ARBA" id="ARBA00021901"/>
    </source>
</evidence>
<evidence type="ECO:0000256" key="1">
    <source>
        <dbReference type="ARBA" id="ARBA00001974"/>
    </source>
</evidence>
<feature type="domain" description="FAD-dependent oxidoreductase 2 FAD-binding" evidence="14">
    <location>
        <begin position="10"/>
        <end position="396"/>
    </location>
</feature>
<evidence type="ECO:0000259" key="14">
    <source>
        <dbReference type="Pfam" id="PF00890"/>
    </source>
</evidence>
<comment type="catalytic activity">
    <reaction evidence="11">
        <text>L-aspartate + O2 = iminosuccinate + H2O2</text>
        <dbReference type="Rhea" id="RHEA:25876"/>
        <dbReference type="ChEBI" id="CHEBI:15379"/>
        <dbReference type="ChEBI" id="CHEBI:16240"/>
        <dbReference type="ChEBI" id="CHEBI:29991"/>
        <dbReference type="ChEBI" id="CHEBI:77875"/>
        <dbReference type="EC" id="1.4.3.16"/>
    </reaction>
    <physiologicalReaction direction="left-to-right" evidence="11">
        <dbReference type="Rhea" id="RHEA:25877"/>
    </physiologicalReaction>
</comment>
<dbReference type="PANTHER" id="PTHR42716:SF2">
    <property type="entry name" value="L-ASPARTATE OXIDASE, CHLOROPLASTIC"/>
    <property type="match status" value="1"/>
</dbReference>
<dbReference type="Pfam" id="PF02910">
    <property type="entry name" value="Succ_DH_flav_C"/>
    <property type="match status" value="1"/>
</dbReference>
<comment type="cofactor">
    <cofactor evidence="1 13">
        <name>FAD</name>
        <dbReference type="ChEBI" id="CHEBI:57692"/>
    </cofactor>
</comment>
<organism evidence="16 17">
    <name type="scientific">Lawsonella clevelandensis</name>
    <dbReference type="NCBI Taxonomy" id="1528099"/>
    <lineage>
        <taxon>Bacteria</taxon>
        <taxon>Bacillati</taxon>
        <taxon>Actinomycetota</taxon>
        <taxon>Actinomycetes</taxon>
        <taxon>Mycobacteriales</taxon>
        <taxon>Lawsonellaceae</taxon>
        <taxon>Lawsonella</taxon>
    </lineage>
</organism>
<comment type="similarity">
    <text evidence="3 13">Belongs to the FAD-dependent oxidoreductase 2 family. NadB subfamily.</text>
</comment>
<dbReference type="PRINTS" id="PR00368">
    <property type="entry name" value="FADPNR"/>
</dbReference>
<evidence type="ECO:0000256" key="4">
    <source>
        <dbReference type="ARBA" id="ARBA00012173"/>
    </source>
</evidence>
<dbReference type="PANTHER" id="PTHR42716">
    <property type="entry name" value="L-ASPARTATE OXIDASE"/>
    <property type="match status" value="1"/>
</dbReference>
<evidence type="ECO:0000256" key="7">
    <source>
        <dbReference type="ARBA" id="ARBA00022642"/>
    </source>
</evidence>
<evidence type="ECO:0000256" key="8">
    <source>
        <dbReference type="ARBA" id="ARBA00022827"/>
    </source>
</evidence>
<dbReference type="InterPro" id="IPR003953">
    <property type="entry name" value="FAD-dep_OxRdtase_2_FAD-bd"/>
</dbReference>
<evidence type="ECO:0000259" key="15">
    <source>
        <dbReference type="Pfam" id="PF02910"/>
    </source>
</evidence>
<evidence type="ECO:0000256" key="6">
    <source>
        <dbReference type="ARBA" id="ARBA00022630"/>
    </source>
</evidence>
<dbReference type="UniPathway" id="UPA00253">
    <property type="reaction ID" value="UER00326"/>
</dbReference>
<dbReference type="GO" id="GO:0008734">
    <property type="term" value="F:L-aspartate oxidase activity"/>
    <property type="evidence" value="ECO:0007669"/>
    <property type="project" value="UniProtKB-UniRule"/>
</dbReference>
<dbReference type="Pfam" id="PF00890">
    <property type="entry name" value="FAD_binding_2"/>
    <property type="match status" value="1"/>
</dbReference>
<comment type="function">
    <text evidence="10">Catalyzes the oxidation of L-aspartate to iminoaspartate, the first step in the de novo biosynthesis of NAD(+).</text>
</comment>
<dbReference type="FunFam" id="3.90.700.10:FF:000002">
    <property type="entry name" value="L-aspartate oxidase"/>
    <property type="match status" value="1"/>
</dbReference>
<evidence type="ECO:0000256" key="11">
    <source>
        <dbReference type="ARBA" id="ARBA00048305"/>
    </source>
</evidence>
<dbReference type="InterPro" id="IPR015939">
    <property type="entry name" value="Fum_Rdtase/Succ_DH_flav-like_C"/>
</dbReference>
<evidence type="ECO:0000313" key="16">
    <source>
        <dbReference type="EMBL" id="PZP89521.1"/>
    </source>
</evidence>
<comment type="pathway">
    <text evidence="2 13">Cofactor biosynthesis; NAD(+) biosynthesis; iminoaspartate from L-aspartate (oxidase route): step 1/1.</text>
</comment>
<comment type="subcellular location">
    <subcellularLocation>
        <location evidence="13">Cytoplasm</location>
    </subcellularLocation>
</comment>
<dbReference type="InterPro" id="IPR036188">
    <property type="entry name" value="FAD/NAD-bd_sf"/>
</dbReference>
<keyword evidence="9 13" id="KW-0560">Oxidoreductase</keyword>
<dbReference type="InterPro" id="IPR005288">
    <property type="entry name" value="NadB"/>
</dbReference>
<accession>A0A2W5IBM4</accession>
<dbReference type="Gene3D" id="3.50.50.60">
    <property type="entry name" value="FAD/NAD(P)-binding domain"/>
    <property type="match status" value="1"/>
</dbReference>
<dbReference type="EMBL" id="QFOZ01000002">
    <property type="protein sequence ID" value="PZP89521.1"/>
    <property type="molecule type" value="Genomic_DNA"/>
</dbReference>
<dbReference type="Gene3D" id="1.20.58.100">
    <property type="entry name" value="Fumarate reductase/succinate dehydrogenase flavoprotein-like, C-terminal domain"/>
    <property type="match status" value="1"/>
</dbReference>
<dbReference type="GO" id="GO:0034628">
    <property type="term" value="P:'de novo' NAD+ biosynthetic process from L-aspartate"/>
    <property type="evidence" value="ECO:0007669"/>
    <property type="project" value="TreeGrafter"/>
</dbReference>
<feature type="domain" description="Fumarate reductase/succinate dehydrogenase flavoprotein-like C-terminal" evidence="15">
    <location>
        <begin position="490"/>
        <end position="526"/>
    </location>
</feature>